<keyword evidence="2" id="KW-1185">Reference proteome</keyword>
<evidence type="ECO:0000313" key="1">
    <source>
        <dbReference type="EMBL" id="BAY99512.1"/>
    </source>
</evidence>
<accession>A0A1Z4N1A1</accession>
<proteinExistence type="predicted"/>
<evidence type="ECO:0000313" key="2">
    <source>
        <dbReference type="Proteomes" id="UP000218785"/>
    </source>
</evidence>
<organism evidence="1 2">
    <name type="scientific">Tolypothrix tenuis PCC 7101</name>
    <dbReference type="NCBI Taxonomy" id="231146"/>
    <lineage>
        <taxon>Bacteria</taxon>
        <taxon>Bacillati</taxon>
        <taxon>Cyanobacteriota</taxon>
        <taxon>Cyanophyceae</taxon>
        <taxon>Nostocales</taxon>
        <taxon>Tolypothrichaceae</taxon>
        <taxon>Tolypothrix</taxon>
    </lineage>
</organism>
<reference evidence="1 2" key="1">
    <citation type="submission" date="2017-06" db="EMBL/GenBank/DDBJ databases">
        <title>Genome sequencing of cyanobaciteial culture collection at National Institute for Environmental Studies (NIES).</title>
        <authorList>
            <person name="Hirose Y."/>
            <person name="Shimura Y."/>
            <person name="Fujisawa T."/>
            <person name="Nakamura Y."/>
            <person name="Kawachi M."/>
        </authorList>
    </citation>
    <scope>NUCLEOTIDE SEQUENCE [LARGE SCALE GENOMIC DNA]</scope>
    <source>
        <strain evidence="1 2">NIES-37</strain>
    </source>
</reference>
<dbReference type="AlphaFoldDB" id="A0A1Z4N1A1"/>
<dbReference type="KEGG" id="ttq:NIES37_34950"/>
<dbReference type="RefSeq" id="WP_096577703.1">
    <property type="nucleotide sequence ID" value="NZ_CAWNJS010000001.1"/>
</dbReference>
<dbReference type="EMBL" id="AP018248">
    <property type="protein sequence ID" value="BAY99512.1"/>
    <property type="molecule type" value="Genomic_DNA"/>
</dbReference>
<dbReference type="Proteomes" id="UP000218785">
    <property type="component" value="Chromosome"/>
</dbReference>
<sequence>MTMENLQPHEALELSNQELDDIAGGATTDVFGRTLNAEDTQLGFVELPATGGIKSVSFQQSFFSEQELREFKETGIS</sequence>
<protein>
    <submittedName>
        <fullName evidence="1">Uncharacterized protein</fullName>
    </submittedName>
</protein>
<gene>
    <name evidence="1" type="ORF">NIES37_34950</name>
</gene>
<name>A0A1Z4N1A1_9CYAN</name>